<feature type="domain" description="PNPLA" evidence="5">
    <location>
        <begin position="10"/>
        <end position="222"/>
    </location>
</feature>
<dbReference type="Gene3D" id="3.40.1090.10">
    <property type="entry name" value="Cytosolic phospholipase A2 catalytic domain"/>
    <property type="match status" value="2"/>
</dbReference>
<evidence type="ECO:0000313" key="7">
    <source>
        <dbReference type="Proteomes" id="UP000609121"/>
    </source>
</evidence>
<feature type="short sequence motif" description="GXGXXG" evidence="4">
    <location>
        <begin position="14"/>
        <end position="19"/>
    </location>
</feature>
<dbReference type="PANTHER" id="PTHR14226">
    <property type="entry name" value="NEUROPATHY TARGET ESTERASE/SWISS CHEESE D.MELANOGASTER"/>
    <property type="match status" value="1"/>
</dbReference>
<protein>
    <submittedName>
        <fullName evidence="6">Patatin-like phospholipase family protein</fullName>
    </submittedName>
</protein>
<keyword evidence="2 4" id="KW-0442">Lipid degradation</keyword>
<dbReference type="AlphaFoldDB" id="A0A8J6YVF5"/>
<organism evidence="6 7">
    <name type="scientific">Mangrovicoccus algicola</name>
    <dbReference type="NCBI Taxonomy" id="2771008"/>
    <lineage>
        <taxon>Bacteria</taxon>
        <taxon>Pseudomonadati</taxon>
        <taxon>Pseudomonadota</taxon>
        <taxon>Alphaproteobacteria</taxon>
        <taxon>Rhodobacterales</taxon>
        <taxon>Paracoccaceae</taxon>
        <taxon>Mangrovicoccus</taxon>
    </lineage>
</organism>
<feature type="active site" description="Nucleophile" evidence="4">
    <location>
        <position position="44"/>
    </location>
</feature>
<feature type="short sequence motif" description="GXSXG" evidence="4">
    <location>
        <begin position="42"/>
        <end position="46"/>
    </location>
</feature>
<dbReference type="EMBL" id="JACVXA010000023">
    <property type="protein sequence ID" value="MBE3638492.1"/>
    <property type="molecule type" value="Genomic_DNA"/>
</dbReference>
<dbReference type="PROSITE" id="PS51635">
    <property type="entry name" value="PNPLA"/>
    <property type="match status" value="1"/>
</dbReference>
<keyword evidence="1 4" id="KW-0378">Hydrolase</keyword>
<evidence type="ECO:0000256" key="4">
    <source>
        <dbReference type="PROSITE-ProRule" id="PRU01161"/>
    </source>
</evidence>
<dbReference type="GO" id="GO:0016042">
    <property type="term" value="P:lipid catabolic process"/>
    <property type="evidence" value="ECO:0007669"/>
    <property type="project" value="UniProtKB-UniRule"/>
</dbReference>
<evidence type="ECO:0000256" key="2">
    <source>
        <dbReference type="ARBA" id="ARBA00022963"/>
    </source>
</evidence>
<dbReference type="RefSeq" id="WP_193182124.1">
    <property type="nucleotide sequence ID" value="NZ_JACVXA010000023.1"/>
</dbReference>
<dbReference type="InterPro" id="IPR016035">
    <property type="entry name" value="Acyl_Trfase/lysoPLipase"/>
</dbReference>
<comment type="caution">
    <text evidence="6">The sequence shown here is derived from an EMBL/GenBank/DDBJ whole genome shotgun (WGS) entry which is preliminary data.</text>
</comment>
<keyword evidence="7" id="KW-1185">Reference proteome</keyword>
<evidence type="ECO:0000313" key="6">
    <source>
        <dbReference type="EMBL" id="MBE3638492.1"/>
    </source>
</evidence>
<feature type="short sequence motif" description="DGA/G" evidence="4">
    <location>
        <begin position="209"/>
        <end position="211"/>
    </location>
</feature>
<evidence type="ECO:0000256" key="3">
    <source>
        <dbReference type="ARBA" id="ARBA00023098"/>
    </source>
</evidence>
<reference evidence="6" key="1">
    <citation type="submission" date="2020-09" db="EMBL/GenBank/DDBJ databases">
        <title>A novel bacterium of genus Mangrovicoccus, isolated from South China Sea.</title>
        <authorList>
            <person name="Huang H."/>
            <person name="Mo K."/>
            <person name="Hu Y."/>
        </authorList>
    </citation>
    <scope>NUCLEOTIDE SEQUENCE</scope>
    <source>
        <strain evidence="6">HB182678</strain>
    </source>
</reference>
<evidence type="ECO:0000256" key="1">
    <source>
        <dbReference type="ARBA" id="ARBA00022801"/>
    </source>
</evidence>
<accession>A0A8J6YVF5</accession>
<name>A0A8J6YVF5_9RHOB</name>
<proteinExistence type="predicted"/>
<dbReference type="GO" id="GO:0016787">
    <property type="term" value="F:hydrolase activity"/>
    <property type="evidence" value="ECO:0007669"/>
    <property type="project" value="UniProtKB-UniRule"/>
</dbReference>
<evidence type="ECO:0000259" key="5">
    <source>
        <dbReference type="PROSITE" id="PS51635"/>
    </source>
</evidence>
<keyword evidence="3 4" id="KW-0443">Lipid metabolism</keyword>
<dbReference type="PANTHER" id="PTHR14226:SF78">
    <property type="entry name" value="SLR0060 PROTEIN"/>
    <property type="match status" value="1"/>
</dbReference>
<dbReference type="InterPro" id="IPR002641">
    <property type="entry name" value="PNPLA_dom"/>
</dbReference>
<dbReference type="Pfam" id="PF01734">
    <property type="entry name" value="Patatin"/>
    <property type="match status" value="1"/>
</dbReference>
<gene>
    <name evidence="6" type="ORF">ICN82_09785</name>
</gene>
<sequence length="352" mass="38099">MSANIRRINLALQGGGAHGAFTWGALVRLLEEETIEIASISGTSAGALNGAALKAGLSCPEAADPRQKAIETLNWLWTRIGAVQDLRLTAWINVFGPVMGIMRDAYFASPAYLAAEAASGFVSPYMYGPAYRNPLEDIVGQLVFDDVCATARGPDFFVCTTRVRDGKSRIFTGAEISVEAILASACLPTIFQAVEIHDPKTGRDEIFYDGGYTGNPALYPMFAPHLPDDIVVININPLERDQLPVTPQDIANRVNEISFNSSLLRELRAITFVKRLLATGRIPEGSMRDVNIHMIADDRLMTSLSVSTKLVPSPYLLGRLHKAGYAAADAFLGDHGDKIGHDSSVDIATMFN</sequence>
<feature type="active site" description="Proton acceptor" evidence="4">
    <location>
        <position position="209"/>
    </location>
</feature>
<dbReference type="InterPro" id="IPR050301">
    <property type="entry name" value="NTE"/>
</dbReference>
<dbReference type="Proteomes" id="UP000609121">
    <property type="component" value="Unassembled WGS sequence"/>
</dbReference>
<dbReference type="SUPFAM" id="SSF52151">
    <property type="entry name" value="FabD/lysophospholipase-like"/>
    <property type="match status" value="1"/>
</dbReference>